<name>A0A1B1Z1N6_9BACL</name>
<dbReference type="Proteomes" id="UP000077412">
    <property type="component" value="Chromosome"/>
</dbReference>
<evidence type="ECO:0008006" key="3">
    <source>
        <dbReference type="Google" id="ProtNLM"/>
    </source>
</evidence>
<dbReference type="RefSeq" id="WP_066287208.1">
    <property type="nucleotide sequence ID" value="NZ_CP016761.1"/>
</dbReference>
<evidence type="ECO:0000313" key="1">
    <source>
        <dbReference type="EMBL" id="ANX11402.1"/>
    </source>
</evidence>
<dbReference type="AlphaFoldDB" id="A0A1B1Z1N6"/>
<dbReference type="KEGG" id="far:ABE41_005235"/>
<dbReference type="SUPFAM" id="SSF53474">
    <property type="entry name" value="alpha/beta-Hydrolases"/>
    <property type="match status" value="1"/>
</dbReference>
<evidence type="ECO:0000313" key="2">
    <source>
        <dbReference type="Proteomes" id="UP000077412"/>
    </source>
</evidence>
<dbReference type="STRING" id="255247.ABE41_005235"/>
<dbReference type="InterPro" id="IPR029058">
    <property type="entry name" value="AB_hydrolase_fold"/>
</dbReference>
<keyword evidence="2" id="KW-1185">Reference proteome</keyword>
<organism evidence="1 2">
    <name type="scientific">Fictibacillus arsenicus</name>
    <dbReference type="NCBI Taxonomy" id="255247"/>
    <lineage>
        <taxon>Bacteria</taxon>
        <taxon>Bacillati</taxon>
        <taxon>Bacillota</taxon>
        <taxon>Bacilli</taxon>
        <taxon>Bacillales</taxon>
        <taxon>Fictibacillaceae</taxon>
        <taxon>Fictibacillus</taxon>
    </lineage>
</organism>
<gene>
    <name evidence="1" type="ORF">ABE41_005235</name>
</gene>
<proteinExistence type="predicted"/>
<protein>
    <recommendedName>
        <fullName evidence="3">Alpha/beta hydrolase</fullName>
    </recommendedName>
</protein>
<dbReference type="EMBL" id="CP016761">
    <property type="protein sequence ID" value="ANX11402.1"/>
    <property type="molecule type" value="Genomic_DNA"/>
</dbReference>
<dbReference type="Gene3D" id="3.40.50.1820">
    <property type="entry name" value="alpha/beta hydrolase"/>
    <property type="match status" value="1"/>
</dbReference>
<accession>A0A1B1Z1N6</accession>
<reference evidence="1 2" key="1">
    <citation type="submission" date="2016-08" db="EMBL/GenBank/DDBJ databases">
        <title>Complete genome sequence of Fictibacillus arsenicus G25-54, a strain with toxicity to nematodes and a potential arsenic-resistance activity.</title>
        <authorList>
            <person name="Zheng Z."/>
        </authorList>
    </citation>
    <scope>NUCLEOTIDE SEQUENCE [LARGE SCALE GENOMIC DNA]</scope>
    <source>
        <strain evidence="1 2">G25-54</strain>
    </source>
</reference>
<sequence>MNVLEGSVKGYKEMKVPYAFLNKTEKPKGLAIILPGISYTVRSPILHFATGAYLNRGYEVLHINYEYHTDHYDHFTYEELKSAVAADVMTVLHETLRDADFESYYLVGKSFGCLAMPEALNFYPLRNAKTVWLTPQLRAKNVFEEMLNSQNKGLCMIGDRDSFYNKESLEQLQTNKNIDYFIPPGANHALEIDGQTLESIDLVKRVVKMINEF</sequence>
<dbReference type="OrthoDB" id="1908495at2"/>